<dbReference type="CDD" id="cd16913">
    <property type="entry name" value="YkuD_like"/>
    <property type="match status" value="1"/>
</dbReference>
<dbReference type="InterPro" id="IPR045380">
    <property type="entry name" value="LD_TPept_scaffold_dom"/>
</dbReference>
<evidence type="ECO:0000256" key="6">
    <source>
        <dbReference type="ARBA" id="ARBA00023316"/>
    </source>
</evidence>
<dbReference type="InterPro" id="IPR038063">
    <property type="entry name" value="Transpep_catalytic_dom"/>
</dbReference>
<feature type="active site" description="Proton donor/acceptor" evidence="7">
    <location>
        <position position="432"/>
    </location>
</feature>
<comment type="similarity">
    <text evidence="2">Belongs to the YkuD family.</text>
</comment>
<dbReference type="PROSITE" id="PS52029">
    <property type="entry name" value="LD_TPASE"/>
    <property type="match status" value="1"/>
</dbReference>
<dbReference type="STRING" id="370979.SAMN05443663_10643"/>
<reference evidence="10" key="1">
    <citation type="submission" date="2016-11" db="EMBL/GenBank/DDBJ databases">
        <authorList>
            <person name="Varghese N."/>
            <person name="Submissions S."/>
        </authorList>
    </citation>
    <scope>NUCLEOTIDE SEQUENCE [LARGE SCALE GENOMIC DNA]</scope>
    <source>
        <strain evidence="10">DSM 17963</strain>
    </source>
</reference>
<keyword evidence="6 7" id="KW-0961">Cell wall biogenesis/degradation</keyword>
<dbReference type="SUPFAM" id="SSF141523">
    <property type="entry name" value="L,D-transpeptidase catalytic domain-like"/>
    <property type="match status" value="1"/>
</dbReference>
<dbReference type="UniPathway" id="UPA00219"/>
<feature type="active site" description="Nucleophile" evidence="7">
    <location>
        <position position="451"/>
    </location>
</feature>
<feature type="domain" description="L,D-TPase catalytic" evidence="8">
    <location>
        <begin position="322"/>
        <end position="477"/>
    </location>
</feature>
<evidence type="ECO:0000256" key="3">
    <source>
        <dbReference type="ARBA" id="ARBA00022679"/>
    </source>
</evidence>
<comment type="pathway">
    <text evidence="1 7">Cell wall biogenesis; peptidoglycan biosynthesis.</text>
</comment>
<protein>
    <submittedName>
        <fullName evidence="9">Murein L,D-transpeptidase YcbB/YkuD</fullName>
    </submittedName>
</protein>
<dbReference type="Gene3D" id="2.40.440.10">
    <property type="entry name" value="L,D-transpeptidase catalytic domain-like"/>
    <property type="match status" value="1"/>
</dbReference>
<keyword evidence="3" id="KW-0808">Transferase</keyword>
<evidence type="ECO:0000256" key="2">
    <source>
        <dbReference type="ARBA" id="ARBA00005992"/>
    </source>
</evidence>
<dbReference type="Pfam" id="PF03734">
    <property type="entry name" value="YkuD"/>
    <property type="match status" value="1"/>
</dbReference>
<accession>A0A1M5QYH0</accession>
<name>A0A1M5QYH0_9FLAO</name>
<dbReference type="GO" id="GO:0009252">
    <property type="term" value="P:peptidoglycan biosynthetic process"/>
    <property type="evidence" value="ECO:0007669"/>
    <property type="project" value="UniProtKB-UniPathway"/>
</dbReference>
<dbReference type="Pfam" id="PF20142">
    <property type="entry name" value="Scaffold"/>
    <property type="match status" value="1"/>
</dbReference>
<evidence type="ECO:0000256" key="5">
    <source>
        <dbReference type="ARBA" id="ARBA00022984"/>
    </source>
</evidence>
<keyword evidence="5 7" id="KW-0573">Peptidoglycan synthesis</keyword>
<evidence type="ECO:0000256" key="1">
    <source>
        <dbReference type="ARBA" id="ARBA00004752"/>
    </source>
</evidence>
<dbReference type="InterPro" id="IPR005490">
    <property type="entry name" value="LD_TPept_cat_dom"/>
</dbReference>
<keyword evidence="4 7" id="KW-0133">Cell shape</keyword>
<proteinExistence type="inferred from homology"/>
<dbReference type="EMBL" id="FQWC01000006">
    <property type="protein sequence ID" value="SHH18583.1"/>
    <property type="molecule type" value="Genomic_DNA"/>
</dbReference>
<evidence type="ECO:0000313" key="10">
    <source>
        <dbReference type="Proteomes" id="UP000184071"/>
    </source>
</evidence>
<dbReference type="InterPro" id="IPR052905">
    <property type="entry name" value="LD-transpeptidase_YkuD-like"/>
</dbReference>
<evidence type="ECO:0000259" key="8">
    <source>
        <dbReference type="PROSITE" id="PS52029"/>
    </source>
</evidence>
<dbReference type="Proteomes" id="UP000184071">
    <property type="component" value="Unassembled WGS sequence"/>
</dbReference>
<evidence type="ECO:0000313" key="9">
    <source>
        <dbReference type="EMBL" id="SHH18583.1"/>
    </source>
</evidence>
<gene>
    <name evidence="9" type="ORF">SAMN05443663_10643</name>
</gene>
<dbReference type="PANTHER" id="PTHR41533:SF2">
    <property type="entry name" value="BLR7131 PROTEIN"/>
    <property type="match status" value="1"/>
</dbReference>
<organism evidence="9 10">
    <name type="scientific">Flavobacterium defluvii</name>
    <dbReference type="NCBI Taxonomy" id="370979"/>
    <lineage>
        <taxon>Bacteria</taxon>
        <taxon>Pseudomonadati</taxon>
        <taxon>Bacteroidota</taxon>
        <taxon>Flavobacteriia</taxon>
        <taxon>Flavobacteriales</taxon>
        <taxon>Flavobacteriaceae</taxon>
        <taxon>Flavobacterium</taxon>
    </lineage>
</organism>
<dbReference type="GO" id="GO:0071555">
    <property type="term" value="P:cell wall organization"/>
    <property type="evidence" value="ECO:0007669"/>
    <property type="project" value="UniProtKB-UniRule"/>
</dbReference>
<dbReference type="GO" id="GO:0016740">
    <property type="term" value="F:transferase activity"/>
    <property type="evidence" value="ECO:0007669"/>
    <property type="project" value="UniProtKB-KW"/>
</dbReference>
<evidence type="ECO:0000256" key="7">
    <source>
        <dbReference type="PROSITE-ProRule" id="PRU01373"/>
    </source>
</evidence>
<evidence type="ECO:0000256" key="4">
    <source>
        <dbReference type="ARBA" id="ARBA00022960"/>
    </source>
</evidence>
<dbReference type="PANTHER" id="PTHR41533">
    <property type="entry name" value="L,D-TRANSPEPTIDASE HI_1667-RELATED"/>
    <property type="match status" value="1"/>
</dbReference>
<dbReference type="GO" id="GO:0004180">
    <property type="term" value="F:carboxypeptidase activity"/>
    <property type="evidence" value="ECO:0007669"/>
    <property type="project" value="UniProtKB-ARBA"/>
</dbReference>
<dbReference type="AlphaFoldDB" id="A0A1M5QYH0"/>
<keyword evidence="10" id="KW-1185">Reference proteome</keyword>
<dbReference type="GO" id="GO:0008360">
    <property type="term" value="P:regulation of cell shape"/>
    <property type="evidence" value="ECO:0007669"/>
    <property type="project" value="UniProtKB-UniRule"/>
</dbReference>
<sequence>MKMKTTYPLSIILALSFTLLSYGKYNNSNTRENISVNKSYLNNDSDIKVDNEVLTDFFKRYSDLKKYQNEVVSLYKTRSYGPIWFEDDKINDFGKTLYEKLNDTYDEGLVFELPYKYEIDQIFKKKSKDKPSKADADMLLSSAYIIYMNRVYVGLDAETAKKTGWLLPKKEISYDTLLDSLITEPTLLEKNDELLFNQYYKLQDALKKYREIEKANVWKPIVAEKPYKDLRPDATSPTIGQVRTRLFILGDLARDSKSDFYDQELMEGVMKYKVRNGFKPNYILSEDHIKEMNIPLKDKINTLMVNMERCRWISPKILKDKEYIIVNIPSFELVYVKNGKPELTSKVFVGSSLTKTTIFNGNIDKIVFSPYWTVPQSIVENELKLKMAADPNYLADHNMEMVNGQVRQKPGPNNSLGLVKFIFPNPEDIYMHDTPAKSLFDFERRTFSHGCINVNKAKELAIAMLKDYPEWTTEKINKAMDGKAESTFKLPNKVPIYITYFTSWVHDSGEISFYQDVYEKDTELNNFLFPVDGVASN</sequence>